<accession>A0AAV4LWH8</accession>
<comment type="caution">
    <text evidence="2">The sequence shown here is derived from an EMBL/GenBank/DDBJ whole genome shotgun (WGS) entry which is preliminary data.</text>
</comment>
<dbReference type="AlphaFoldDB" id="A0AAV4LWH8"/>
<dbReference type="RefSeq" id="XP_067716213.1">
    <property type="nucleotide sequence ID" value="XM_067860112.1"/>
</dbReference>
<dbReference type="Proteomes" id="UP001497744">
    <property type="component" value="Unassembled WGS sequence"/>
</dbReference>
<keyword evidence="3" id="KW-1185">Reference proteome</keyword>
<proteinExistence type="predicted"/>
<reference evidence="2 3" key="1">
    <citation type="submission" date="2021-06" db="EMBL/GenBank/DDBJ databases">
        <title>Genome sequence of Babesia caballi.</title>
        <authorList>
            <person name="Yamagishi J."/>
            <person name="Kidaka T."/>
            <person name="Ochi A."/>
        </authorList>
    </citation>
    <scope>NUCLEOTIDE SEQUENCE [LARGE SCALE GENOMIC DNA]</scope>
    <source>
        <strain evidence="2">USDA-D6B2</strain>
    </source>
</reference>
<name>A0AAV4LWH8_BABCB</name>
<feature type="region of interest" description="Disordered" evidence="1">
    <location>
        <begin position="1"/>
        <end position="23"/>
    </location>
</feature>
<protein>
    <submittedName>
        <fullName evidence="2">Outer membrane efflux protein BepC</fullName>
    </submittedName>
</protein>
<dbReference type="EMBL" id="BPLF01000003">
    <property type="protein sequence ID" value="GIX64144.1"/>
    <property type="molecule type" value="Genomic_DNA"/>
</dbReference>
<dbReference type="GeneID" id="94195625"/>
<evidence type="ECO:0000256" key="1">
    <source>
        <dbReference type="SAM" id="MobiDB-lite"/>
    </source>
</evidence>
<sequence>MFRSPSCSSARRLPRGPGGGLRRPGVEELLHEAPALAAREALPHGELLVLEADGARRGPAGAAAHPVVVLDGEVALERPGAVAVVDEGLQVVSVARDPVAGVTVGEVKVPDGVGALGVGGGALPLQLVHAGHVHRLPLVSGEDAELPEVSGHAVDDAIVEFRDGPPGVVLGAGVEDAADLGVGVEEVEASNVGGERDVVLGEPLEDAVAPPQFGVAEVLQGDAGVGQLRRDLTHAPEDLLEQAAVSCELAAAPELLQALQRVRAVDEVRVLAGVLDNALEVDDEVAGHIALLGRLNVAEPLEAIAQTRVE</sequence>
<gene>
    <name evidence="2" type="ORF">BcabD6B2_35790</name>
</gene>
<organism evidence="2 3">
    <name type="scientific">Babesia caballi</name>
    <dbReference type="NCBI Taxonomy" id="5871"/>
    <lineage>
        <taxon>Eukaryota</taxon>
        <taxon>Sar</taxon>
        <taxon>Alveolata</taxon>
        <taxon>Apicomplexa</taxon>
        <taxon>Aconoidasida</taxon>
        <taxon>Piroplasmida</taxon>
        <taxon>Babesiidae</taxon>
        <taxon>Babesia</taxon>
    </lineage>
</organism>
<evidence type="ECO:0000313" key="3">
    <source>
        <dbReference type="Proteomes" id="UP001497744"/>
    </source>
</evidence>
<evidence type="ECO:0000313" key="2">
    <source>
        <dbReference type="EMBL" id="GIX64144.1"/>
    </source>
</evidence>